<protein>
    <submittedName>
        <fullName evidence="2">Minor capsid protein</fullName>
    </submittedName>
</protein>
<proteinExistence type="predicted"/>
<dbReference type="InterPro" id="IPR014131">
    <property type="entry name" value="Chlamydia_phage_Vp3"/>
</dbReference>
<feature type="region of interest" description="Disordered" evidence="1">
    <location>
        <begin position="148"/>
        <end position="168"/>
    </location>
</feature>
<reference evidence="2" key="1">
    <citation type="submission" date="2018-03" db="EMBL/GenBank/DDBJ databases">
        <title>Twenty-four Novel Viral Genomes identified from the Dushanzi Mud Volcanic Sediment in Xinjiang, China.</title>
        <authorList>
            <person name="Han L."/>
        </authorList>
    </citation>
    <scope>NUCLEOTIDE SEQUENCE</scope>
</reference>
<dbReference type="EMBL" id="MH029518">
    <property type="protein sequence ID" value="AVQ10192.1"/>
    <property type="molecule type" value="Genomic_DNA"/>
</dbReference>
<sequence>MSKKPEKFDPFRDPDDPSVVAFHDFRKTNGTLSMEHAFHTEGPSLTRQEFMAECDINTIMAQYDGYLSDPMRTVREPMFVDFTSMPDSLMGAMSILNEAAAAFQRLPAVVRREFDNDPTQWADFAADPANVARMREWGLAAPEKVPDAPMRVEVVNPPAPPEPDPKAS</sequence>
<evidence type="ECO:0000256" key="1">
    <source>
        <dbReference type="SAM" id="MobiDB-lite"/>
    </source>
</evidence>
<name>A0A2R3UAB8_9VIRU</name>
<dbReference type="Pfam" id="PF09675">
    <property type="entry name" value="Chlamy_scaf"/>
    <property type="match status" value="1"/>
</dbReference>
<evidence type="ECO:0000313" key="2">
    <source>
        <dbReference type="EMBL" id="AVQ10192.1"/>
    </source>
</evidence>
<accession>A0A2R3UAB8</accession>
<organism evidence="2">
    <name type="scientific">Gokushovirinae environmental samples</name>
    <dbReference type="NCBI Taxonomy" id="1478972"/>
    <lineage>
        <taxon>Viruses</taxon>
        <taxon>Monodnaviria</taxon>
        <taxon>Sangervirae</taxon>
        <taxon>Phixviricota</taxon>
        <taxon>Malgrandaviricetes</taxon>
        <taxon>Petitvirales</taxon>
        <taxon>Microviridae</taxon>
        <taxon>environmental samples</taxon>
    </lineage>
</organism>